<evidence type="ECO:0000256" key="8">
    <source>
        <dbReference type="ARBA" id="ARBA00023054"/>
    </source>
</evidence>
<dbReference type="InterPro" id="IPR005821">
    <property type="entry name" value="Ion_trans_dom"/>
</dbReference>
<comment type="subcellular location">
    <subcellularLocation>
        <location evidence="1">Cell membrane</location>
        <topology evidence="1">Multi-pass membrane protein</topology>
    </subcellularLocation>
</comment>
<evidence type="ECO:0000256" key="12">
    <source>
        <dbReference type="ARBA" id="ARBA00031989"/>
    </source>
</evidence>
<protein>
    <recommendedName>
        <fullName evidence="2">Voltage-gated hydrogen channel 1</fullName>
    </recommendedName>
    <alternativeName>
        <fullName evidence="12">Hydrogen voltage-gated channel 1</fullName>
    </alternativeName>
</protein>
<evidence type="ECO:0000256" key="13">
    <source>
        <dbReference type="SAM" id="Phobius"/>
    </source>
</evidence>
<evidence type="ECO:0000256" key="6">
    <source>
        <dbReference type="ARBA" id="ARBA00022882"/>
    </source>
</evidence>
<evidence type="ECO:0000256" key="10">
    <source>
        <dbReference type="ARBA" id="ARBA00023136"/>
    </source>
</evidence>
<feature type="transmembrane region" description="Helical" evidence="13">
    <location>
        <begin position="20"/>
        <end position="44"/>
    </location>
</feature>
<accession>A0A3P7P3K7</accession>
<keyword evidence="7 13" id="KW-1133">Transmembrane helix</keyword>
<evidence type="ECO:0000256" key="1">
    <source>
        <dbReference type="ARBA" id="ARBA00004651"/>
    </source>
</evidence>
<dbReference type="AlphaFoldDB" id="A0A3P7P3K7"/>
<keyword evidence="3" id="KW-0813">Transport</keyword>
<keyword evidence="4" id="KW-1003">Cell membrane</keyword>
<keyword evidence="9" id="KW-0406">Ion transport</keyword>
<name>A0A3P7P3K7_DIBLA</name>
<evidence type="ECO:0000256" key="11">
    <source>
        <dbReference type="ARBA" id="ARBA00023303"/>
    </source>
</evidence>
<keyword evidence="16" id="KW-1185">Reference proteome</keyword>
<dbReference type="EMBL" id="UYRU01060400">
    <property type="protein sequence ID" value="VDN14792.1"/>
    <property type="molecule type" value="Genomic_DNA"/>
</dbReference>
<dbReference type="Pfam" id="PF00520">
    <property type="entry name" value="Ion_trans"/>
    <property type="match status" value="1"/>
</dbReference>
<proteinExistence type="predicted"/>
<feature type="transmembrane region" description="Helical" evidence="13">
    <location>
        <begin position="56"/>
        <end position="74"/>
    </location>
</feature>
<feature type="domain" description="Ion transport" evidence="14">
    <location>
        <begin position="22"/>
        <end position="129"/>
    </location>
</feature>
<dbReference type="InterPro" id="IPR027359">
    <property type="entry name" value="Volt_channel_dom_sf"/>
</dbReference>
<evidence type="ECO:0000256" key="2">
    <source>
        <dbReference type="ARBA" id="ARBA00015897"/>
    </source>
</evidence>
<dbReference type="GO" id="GO:0005886">
    <property type="term" value="C:plasma membrane"/>
    <property type="evidence" value="ECO:0007669"/>
    <property type="project" value="UniProtKB-SubCell"/>
</dbReference>
<dbReference type="GO" id="GO:0030171">
    <property type="term" value="F:voltage-gated proton channel activity"/>
    <property type="evidence" value="ECO:0007669"/>
    <property type="project" value="InterPro"/>
</dbReference>
<evidence type="ECO:0000256" key="7">
    <source>
        <dbReference type="ARBA" id="ARBA00022989"/>
    </source>
</evidence>
<dbReference type="Gene3D" id="1.20.120.350">
    <property type="entry name" value="Voltage-gated potassium channels. Chain C"/>
    <property type="match status" value="1"/>
</dbReference>
<keyword evidence="11" id="KW-0407">Ion channel</keyword>
<keyword evidence="8" id="KW-0175">Coiled coil</keyword>
<dbReference type="PANTHER" id="PTHR46480">
    <property type="entry name" value="F20B24.22"/>
    <property type="match status" value="1"/>
</dbReference>
<evidence type="ECO:0000256" key="5">
    <source>
        <dbReference type="ARBA" id="ARBA00022692"/>
    </source>
</evidence>
<reference evidence="15 16" key="1">
    <citation type="submission" date="2018-11" db="EMBL/GenBank/DDBJ databases">
        <authorList>
            <consortium name="Pathogen Informatics"/>
        </authorList>
    </citation>
    <scope>NUCLEOTIDE SEQUENCE [LARGE SCALE GENOMIC DNA]</scope>
</reference>
<dbReference type="InterPro" id="IPR031846">
    <property type="entry name" value="Hvcn1"/>
</dbReference>
<evidence type="ECO:0000256" key="3">
    <source>
        <dbReference type="ARBA" id="ARBA00022448"/>
    </source>
</evidence>
<evidence type="ECO:0000313" key="16">
    <source>
        <dbReference type="Proteomes" id="UP000281553"/>
    </source>
</evidence>
<dbReference type="OrthoDB" id="427456at2759"/>
<evidence type="ECO:0000256" key="4">
    <source>
        <dbReference type="ARBA" id="ARBA00022475"/>
    </source>
</evidence>
<gene>
    <name evidence="15" type="ORF">DILT_LOCUS10623</name>
</gene>
<keyword evidence="6" id="KW-0851">Voltage-gated channel</keyword>
<organism evidence="15 16">
    <name type="scientific">Dibothriocephalus latus</name>
    <name type="common">Fish tapeworm</name>
    <name type="synonym">Diphyllobothrium latum</name>
    <dbReference type="NCBI Taxonomy" id="60516"/>
    <lineage>
        <taxon>Eukaryota</taxon>
        <taxon>Metazoa</taxon>
        <taxon>Spiralia</taxon>
        <taxon>Lophotrochozoa</taxon>
        <taxon>Platyhelminthes</taxon>
        <taxon>Cestoda</taxon>
        <taxon>Eucestoda</taxon>
        <taxon>Diphyllobothriidea</taxon>
        <taxon>Diphyllobothriidae</taxon>
        <taxon>Dibothriocephalus</taxon>
    </lineage>
</organism>
<evidence type="ECO:0000259" key="14">
    <source>
        <dbReference type="Pfam" id="PF00520"/>
    </source>
</evidence>
<evidence type="ECO:0000256" key="9">
    <source>
        <dbReference type="ARBA" id="ARBA00023065"/>
    </source>
</evidence>
<dbReference type="Proteomes" id="UP000281553">
    <property type="component" value="Unassembled WGS sequence"/>
</dbReference>
<evidence type="ECO:0000313" key="15">
    <source>
        <dbReference type="EMBL" id="VDN14792.1"/>
    </source>
</evidence>
<dbReference type="PANTHER" id="PTHR46480:SF1">
    <property type="entry name" value="VOLTAGE-GATED HYDROGEN CHANNEL 1"/>
    <property type="match status" value="1"/>
</dbReference>
<keyword evidence="10 13" id="KW-0472">Membrane</keyword>
<dbReference type="GO" id="GO:0034702">
    <property type="term" value="C:monoatomic ion channel complex"/>
    <property type="evidence" value="ECO:0007669"/>
    <property type="project" value="UniProtKB-KW"/>
</dbReference>
<sequence length="134" mass="14978">MYLLTLKDAETARKFEDAKFGVECASLVIVIAFVLEIPLNLWMYGIRHYLKSCVETFDALVCILSFAADVYVIVLTTRERAEENAALEEKQARTSNSTLCLGGKEKSAPIAEAAGLLILFRLWRIVRIVNGTSF</sequence>
<keyword evidence="5 13" id="KW-0812">Transmembrane</keyword>